<dbReference type="OrthoDB" id="1110708at2"/>
<sequence>MKKIESAIILTLSLVLTSCNAYFNQPMAPTPARIGQETKVTSQFAELPAPEEPIVAAVYKFRDQTGQYKATDYGSSWSTAITQGATSILLKALEDSKWFVPIEREGLANLLNERKIINSSRMNYSQQSGQEEPSLPPLLFAGIILEGGIISYDYNILTGGAGARYLGIGADTKYREDRISIYLRAISTNSGRILKSVNVTKRIISQEVSAGVFKYVATNKLLEAETGFTYNEPTDIAVKEAIEKAVLDLIMEGVFDGLWKLKNPADVEAPIFTQYLHEKDEDQQENFWGNKLQQRRDKFSLNFAANAYQLQSDWGKTSLTGGGTVGISFLPKKRTSFLNFSTGIGKLKSGKDFETTALNSELNYGINLFPKRSFTPYFSAGVGATYTNDFYPYIKGSLGMEFLLHNNAGLFMEMSSSYLLNDNLDGINHGYFNDYFLGARVGLNIYLDFKKQKQK</sequence>
<dbReference type="EMBL" id="PYGC01000007">
    <property type="protein sequence ID" value="PSK81992.1"/>
    <property type="molecule type" value="Genomic_DNA"/>
</dbReference>
<evidence type="ECO:0000256" key="4">
    <source>
        <dbReference type="ARBA" id="ARBA00023139"/>
    </source>
</evidence>
<protein>
    <submittedName>
        <fullName evidence="8">Curli production assembly/transport component CsgG</fullName>
    </submittedName>
</protein>
<feature type="chain" id="PRO_5015145317" evidence="6">
    <location>
        <begin position="22"/>
        <end position="455"/>
    </location>
</feature>
<keyword evidence="3" id="KW-0472">Membrane</keyword>
<dbReference type="PANTHER" id="PTHR41164:SF1">
    <property type="entry name" value="CURLI PRODUCTION ASSEMBLY_TRANSPORT COMPONENT CSGG"/>
    <property type="match status" value="1"/>
</dbReference>
<keyword evidence="5" id="KW-0449">Lipoprotein</keyword>
<evidence type="ECO:0000256" key="1">
    <source>
        <dbReference type="ARBA" id="ARBA00022475"/>
    </source>
</evidence>
<gene>
    <name evidence="8" type="ORF">CLV93_107104</name>
    <name evidence="7" type="ORF">JCM18694_28350</name>
</gene>
<dbReference type="AlphaFoldDB" id="A0A2P8CAP0"/>
<dbReference type="RefSeq" id="WP_106542794.1">
    <property type="nucleotide sequence ID" value="NZ_BLAU01000001.1"/>
</dbReference>
<dbReference type="Proteomes" id="UP000396862">
    <property type="component" value="Unassembled WGS sequence"/>
</dbReference>
<evidence type="ECO:0000256" key="2">
    <source>
        <dbReference type="ARBA" id="ARBA00022729"/>
    </source>
</evidence>
<dbReference type="InterPro" id="IPR005534">
    <property type="entry name" value="Curli_assmbl/transp-comp_CsgG"/>
</dbReference>
<comment type="caution">
    <text evidence="8">The sequence shown here is derived from an EMBL/GenBank/DDBJ whole genome shotgun (WGS) entry which is preliminary data.</text>
</comment>
<dbReference type="Pfam" id="PF03783">
    <property type="entry name" value="CsgG"/>
    <property type="match status" value="1"/>
</dbReference>
<keyword evidence="10" id="KW-1185">Reference proteome</keyword>
<evidence type="ECO:0000313" key="8">
    <source>
        <dbReference type="EMBL" id="PSK81992.1"/>
    </source>
</evidence>
<keyword evidence="4" id="KW-0564">Palmitate</keyword>
<dbReference type="Proteomes" id="UP000240621">
    <property type="component" value="Unassembled WGS sequence"/>
</dbReference>
<reference evidence="7 10" key="2">
    <citation type="submission" date="2019-10" db="EMBL/GenBank/DDBJ databases">
        <title>Prolixibacter strains distinguished by the presence of nitrate reductase genes were adept at nitrate-dependent anaerobic corrosion of metallic iron and carbon steel.</title>
        <authorList>
            <person name="Iino T."/>
            <person name="Shono N."/>
            <person name="Ito K."/>
            <person name="Nakamura R."/>
            <person name="Sueoka K."/>
            <person name="Harayama S."/>
            <person name="Ohkuma M."/>
        </authorList>
    </citation>
    <scope>NUCLEOTIDE SEQUENCE [LARGE SCALE GENOMIC DNA]</scope>
    <source>
        <strain evidence="7 10">MIC1-1</strain>
    </source>
</reference>
<organism evidence="8 9">
    <name type="scientific">Prolixibacter denitrificans</name>
    <dbReference type="NCBI Taxonomy" id="1541063"/>
    <lineage>
        <taxon>Bacteria</taxon>
        <taxon>Pseudomonadati</taxon>
        <taxon>Bacteroidota</taxon>
        <taxon>Bacteroidia</taxon>
        <taxon>Marinilabiliales</taxon>
        <taxon>Prolixibacteraceae</taxon>
        <taxon>Prolixibacter</taxon>
    </lineage>
</organism>
<evidence type="ECO:0000256" key="3">
    <source>
        <dbReference type="ARBA" id="ARBA00023136"/>
    </source>
</evidence>
<dbReference type="PROSITE" id="PS51257">
    <property type="entry name" value="PROKAR_LIPOPROTEIN"/>
    <property type="match status" value="1"/>
</dbReference>
<dbReference type="EMBL" id="BLAU01000001">
    <property type="protein sequence ID" value="GET22589.1"/>
    <property type="molecule type" value="Genomic_DNA"/>
</dbReference>
<dbReference type="Gene3D" id="3.40.50.10610">
    <property type="entry name" value="ABC-type transport auxiliary lipoprotein component"/>
    <property type="match status" value="1"/>
</dbReference>
<evidence type="ECO:0000256" key="6">
    <source>
        <dbReference type="SAM" id="SignalP"/>
    </source>
</evidence>
<evidence type="ECO:0000313" key="9">
    <source>
        <dbReference type="Proteomes" id="UP000240621"/>
    </source>
</evidence>
<evidence type="ECO:0000313" key="7">
    <source>
        <dbReference type="EMBL" id="GET22589.1"/>
    </source>
</evidence>
<reference evidence="8 9" key="1">
    <citation type="submission" date="2018-03" db="EMBL/GenBank/DDBJ databases">
        <title>Genomic Encyclopedia of Archaeal and Bacterial Type Strains, Phase II (KMG-II): from individual species to whole genera.</title>
        <authorList>
            <person name="Goeker M."/>
        </authorList>
    </citation>
    <scope>NUCLEOTIDE SEQUENCE [LARGE SCALE GENOMIC DNA]</scope>
    <source>
        <strain evidence="8 9">DSM 27267</strain>
    </source>
</reference>
<proteinExistence type="predicted"/>
<evidence type="ECO:0000256" key="5">
    <source>
        <dbReference type="ARBA" id="ARBA00023288"/>
    </source>
</evidence>
<keyword evidence="1" id="KW-1003">Cell membrane</keyword>
<name>A0A2P8CAP0_9BACT</name>
<dbReference type="PANTHER" id="PTHR41164">
    <property type="entry name" value="CURLI PRODUCTION ASSEMBLY/TRANSPORT COMPONENT CSGG"/>
    <property type="match status" value="1"/>
</dbReference>
<dbReference type="GO" id="GO:0030288">
    <property type="term" value="C:outer membrane-bounded periplasmic space"/>
    <property type="evidence" value="ECO:0007669"/>
    <property type="project" value="InterPro"/>
</dbReference>
<feature type="signal peptide" evidence="6">
    <location>
        <begin position="1"/>
        <end position="21"/>
    </location>
</feature>
<accession>A0A2P8CAP0</accession>
<evidence type="ECO:0000313" key="10">
    <source>
        <dbReference type="Proteomes" id="UP000396862"/>
    </source>
</evidence>
<keyword evidence="2 6" id="KW-0732">Signal</keyword>